<keyword evidence="2" id="KW-1185">Reference proteome</keyword>
<dbReference type="EMBL" id="CAJHJT010000056">
    <property type="protein sequence ID" value="CAD7011839.1"/>
    <property type="molecule type" value="Genomic_DNA"/>
</dbReference>
<evidence type="ECO:0000313" key="2">
    <source>
        <dbReference type="Proteomes" id="UP000606786"/>
    </source>
</evidence>
<name>A0A811VCD6_CERCA</name>
<dbReference type="AlphaFoldDB" id="A0A811VCD6"/>
<gene>
    <name evidence="1" type="ORF">CCAP1982_LOCUS19949</name>
</gene>
<reference evidence="1" key="1">
    <citation type="submission" date="2020-11" db="EMBL/GenBank/DDBJ databases">
        <authorList>
            <person name="Whitehead M."/>
        </authorList>
    </citation>
    <scope>NUCLEOTIDE SEQUENCE</scope>
    <source>
        <strain evidence="1">EGII</strain>
    </source>
</reference>
<proteinExistence type="predicted"/>
<organism evidence="1 2">
    <name type="scientific">Ceratitis capitata</name>
    <name type="common">Mediterranean fruit fly</name>
    <name type="synonym">Tephritis capitata</name>
    <dbReference type="NCBI Taxonomy" id="7213"/>
    <lineage>
        <taxon>Eukaryota</taxon>
        <taxon>Metazoa</taxon>
        <taxon>Ecdysozoa</taxon>
        <taxon>Arthropoda</taxon>
        <taxon>Hexapoda</taxon>
        <taxon>Insecta</taxon>
        <taxon>Pterygota</taxon>
        <taxon>Neoptera</taxon>
        <taxon>Endopterygota</taxon>
        <taxon>Diptera</taxon>
        <taxon>Brachycera</taxon>
        <taxon>Muscomorpha</taxon>
        <taxon>Tephritoidea</taxon>
        <taxon>Tephritidae</taxon>
        <taxon>Ceratitis</taxon>
        <taxon>Ceratitis</taxon>
    </lineage>
</organism>
<sequence>LDRGGARTLICRMTVRNVNRKRHQPEQCSVLSNSTLTKAESVKQKELLTYPQVGGCLLKINGIVKATVVEARGAVEYRNRGAK</sequence>
<evidence type="ECO:0000313" key="1">
    <source>
        <dbReference type="EMBL" id="CAD7011839.1"/>
    </source>
</evidence>
<protein>
    <submittedName>
        <fullName evidence="1">(Mediterranean fruit fly) hypothetical protein</fullName>
    </submittedName>
</protein>
<feature type="non-terminal residue" evidence="1">
    <location>
        <position position="1"/>
    </location>
</feature>
<comment type="caution">
    <text evidence="1">The sequence shown here is derived from an EMBL/GenBank/DDBJ whole genome shotgun (WGS) entry which is preliminary data.</text>
</comment>
<dbReference type="Proteomes" id="UP000606786">
    <property type="component" value="Unassembled WGS sequence"/>
</dbReference>
<accession>A0A811VCD6</accession>